<feature type="active site" description="Proton donor/acceptor" evidence="9">
    <location>
        <position position="256"/>
    </location>
</feature>
<dbReference type="RefSeq" id="WP_019401317.1">
    <property type="nucleotide sequence ID" value="NZ_JACIEN010000001.1"/>
</dbReference>
<comment type="caution">
    <text evidence="12">The sequence shown here is derived from an EMBL/GenBank/DDBJ whole genome shotgun (WGS) entry which is preliminary data.</text>
</comment>
<proteinExistence type="inferred from homology"/>
<dbReference type="GO" id="GO:0071555">
    <property type="term" value="P:cell wall organization"/>
    <property type="evidence" value="ECO:0007669"/>
    <property type="project" value="UniProtKB-UniRule"/>
</dbReference>
<dbReference type="UniPathway" id="UPA00219"/>
<evidence type="ECO:0000313" key="13">
    <source>
        <dbReference type="Proteomes" id="UP000577362"/>
    </source>
</evidence>
<comment type="pathway">
    <text evidence="1 9">Cell wall biogenesis; peptidoglycan biosynthesis.</text>
</comment>
<evidence type="ECO:0000256" key="7">
    <source>
        <dbReference type="ARBA" id="ARBA00022984"/>
    </source>
</evidence>
<comment type="similarity">
    <text evidence="2">Belongs to the YkuD family.</text>
</comment>
<evidence type="ECO:0000256" key="6">
    <source>
        <dbReference type="ARBA" id="ARBA00022960"/>
    </source>
</evidence>
<dbReference type="SUPFAM" id="SSF141523">
    <property type="entry name" value="L,D-transpeptidase catalytic domain-like"/>
    <property type="match status" value="1"/>
</dbReference>
<dbReference type="InterPro" id="IPR038063">
    <property type="entry name" value="Transpep_catalytic_dom"/>
</dbReference>
<feature type="active site" description="Nucleophile" evidence="9">
    <location>
        <position position="272"/>
    </location>
</feature>
<feature type="chain" id="PRO_5032402356" evidence="10">
    <location>
        <begin position="27"/>
        <end position="296"/>
    </location>
</feature>
<dbReference type="AlphaFoldDB" id="A0A840BQG3"/>
<dbReference type="Proteomes" id="UP000577362">
    <property type="component" value="Unassembled WGS sequence"/>
</dbReference>
<keyword evidence="13" id="KW-1185">Reference proteome</keyword>
<accession>A0A840BQG3</accession>
<dbReference type="Gene3D" id="2.40.440.10">
    <property type="entry name" value="L,D-transpeptidase catalytic domain-like"/>
    <property type="match status" value="1"/>
</dbReference>
<protein>
    <submittedName>
        <fullName evidence="12">Lipoprotein-anchoring transpeptidase ErfK/SrfK</fullName>
    </submittedName>
</protein>
<dbReference type="InterPro" id="IPR005490">
    <property type="entry name" value="LD_TPept_cat_dom"/>
</dbReference>
<feature type="domain" description="L,D-TPase catalytic" evidence="11">
    <location>
        <begin position="167"/>
        <end position="296"/>
    </location>
</feature>
<keyword evidence="5" id="KW-0378">Hydrolase</keyword>
<feature type="signal peptide" evidence="10">
    <location>
        <begin position="1"/>
        <end position="26"/>
    </location>
</feature>
<dbReference type="GO" id="GO:0008360">
    <property type="term" value="P:regulation of cell shape"/>
    <property type="evidence" value="ECO:0007669"/>
    <property type="project" value="UniProtKB-UniRule"/>
</dbReference>
<evidence type="ECO:0000256" key="1">
    <source>
        <dbReference type="ARBA" id="ARBA00004752"/>
    </source>
</evidence>
<evidence type="ECO:0000259" key="11">
    <source>
        <dbReference type="PROSITE" id="PS52029"/>
    </source>
</evidence>
<sequence>MLPIHRLSLAAALACGLALPAGPAGAQTVIYGTGTRAPLPSARVIQAPGAREMAAAAERQPVRRADLGGGFIEMLVTGRTPTAGPRAGQPVRIVTPSSGGIARVHRVPPIDPLDAALGSERTWERRPSSGNVRHAALPDAAELQPMRAPEPRYARQVVDYAGPHKPGTIVIDTAGRFLYLVEPGGRAIRYGIGVGRQGFSWRGSESISMKREWPDWRPPAQMLKRRPDLPRHMAGGPDNPLGARALYLGKTLYRIHGTNEPHTIGRAVSSGCIRMLNKDVIDLYNRVRIGTRVVVS</sequence>
<evidence type="ECO:0000313" key="12">
    <source>
        <dbReference type="EMBL" id="MBB4015210.1"/>
    </source>
</evidence>
<dbReference type="PROSITE" id="PS52029">
    <property type="entry name" value="LD_TPASE"/>
    <property type="match status" value="1"/>
</dbReference>
<keyword evidence="8 9" id="KW-0961">Cell wall biogenesis/degradation</keyword>
<dbReference type="Pfam" id="PF03734">
    <property type="entry name" value="YkuD"/>
    <property type="match status" value="1"/>
</dbReference>
<dbReference type="CDD" id="cd16913">
    <property type="entry name" value="YkuD_like"/>
    <property type="match status" value="1"/>
</dbReference>
<keyword evidence="3" id="KW-0328">Glycosyltransferase</keyword>
<dbReference type="GO" id="GO:0016757">
    <property type="term" value="F:glycosyltransferase activity"/>
    <property type="evidence" value="ECO:0007669"/>
    <property type="project" value="UniProtKB-KW"/>
</dbReference>
<evidence type="ECO:0000256" key="9">
    <source>
        <dbReference type="PROSITE-ProRule" id="PRU01373"/>
    </source>
</evidence>
<name>A0A840BQG3_9HYPH</name>
<organism evidence="12 13">
    <name type="scientific">Chelatococcus caeni</name>
    <dbReference type="NCBI Taxonomy" id="1348468"/>
    <lineage>
        <taxon>Bacteria</taxon>
        <taxon>Pseudomonadati</taxon>
        <taxon>Pseudomonadota</taxon>
        <taxon>Alphaproteobacteria</taxon>
        <taxon>Hyphomicrobiales</taxon>
        <taxon>Chelatococcaceae</taxon>
        <taxon>Chelatococcus</taxon>
    </lineage>
</organism>
<evidence type="ECO:0000256" key="10">
    <source>
        <dbReference type="SAM" id="SignalP"/>
    </source>
</evidence>
<gene>
    <name evidence="12" type="ORF">GGR16_000216</name>
</gene>
<evidence type="ECO:0000256" key="4">
    <source>
        <dbReference type="ARBA" id="ARBA00022679"/>
    </source>
</evidence>
<keyword evidence="6 9" id="KW-0133">Cell shape</keyword>
<dbReference type="PANTHER" id="PTHR30582">
    <property type="entry name" value="L,D-TRANSPEPTIDASE"/>
    <property type="match status" value="1"/>
</dbReference>
<dbReference type="FunFam" id="2.40.440.10:FF:000002">
    <property type="entry name" value="L,D-transpeptidase ErfK/SrfK"/>
    <property type="match status" value="1"/>
</dbReference>
<keyword evidence="12" id="KW-0449">Lipoprotein</keyword>
<dbReference type="GO" id="GO:0005576">
    <property type="term" value="C:extracellular region"/>
    <property type="evidence" value="ECO:0007669"/>
    <property type="project" value="TreeGrafter"/>
</dbReference>
<keyword evidence="10" id="KW-0732">Signal</keyword>
<keyword evidence="4" id="KW-0808">Transferase</keyword>
<dbReference type="InterPro" id="IPR050979">
    <property type="entry name" value="LD-transpeptidase"/>
</dbReference>
<evidence type="ECO:0000256" key="3">
    <source>
        <dbReference type="ARBA" id="ARBA00022676"/>
    </source>
</evidence>
<keyword evidence="7 9" id="KW-0573">Peptidoglycan synthesis</keyword>
<evidence type="ECO:0000256" key="5">
    <source>
        <dbReference type="ARBA" id="ARBA00022801"/>
    </source>
</evidence>
<dbReference type="PANTHER" id="PTHR30582:SF24">
    <property type="entry name" value="L,D-TRANSPEPTIDASE ERFK_SRFK-RELATED"/>
    <property type="match status" value="1"/>
</dbReference>
<evidence type="ECO:0000256" key="2">
    <source>
        <dbReference type="ARBA" id="ARBA00005992"/>
    </source>
</evidence>
<dbReference type="GO" id="GO:0018104">
    <property type="term" value="P:peptidoglycan-protein cross-linking"/>
    <property type="evidence" value="ECO:0007669"/>
    <property type="project" value="TreeGrafter"/>
</dbReference>
<dbReference type="GO" id="GO:0071972">
    <property type="term" value="F:peptidoglycan L,D-transpeptidase activity"/>
    <property type="evidence" value="ECO:0007669"/>
    <property type="project" value="TreeGrafter"/>
</dbReference>
<reference evidence="12 13" key="1">
    <citation type="submission" date="2020-08" db="EMBL/GenBank/DDBJ databases">
        <title>Genomic Encyclopedia of Type Strains, Phase IV (KMG-IV): sequencing the most valuable type-strain genomes for metagenomic binning, comparative biology and taxonomic classification.</title>
        <authorList>
            <person name="Goeker M."/>
        </authorList>
    </citation>
    <scope>NUCLEOTIDE SEQUENCE [LARGE SCALE GENOMIC DNA]</scope>
    <source>
        <strain evidence="12 13">DSM 103737</strain>
    </source>
</reference>
<dbReference type="EMBL" id="JACIEN010000001">
    <property type="protein sequence ID" value="MBB4015210.1"/>
    <property type="molecule type" value="Genomic_DNA"/>
</dbReference>
<evidence type="ECO:0000256" key="8">
    <source>
        <dbReference type="ARBA" id="ARBA00023316"/>
    </source>
</evidence>